<dbReference type="OrthoDB" id="5379635at2759"/>
<evidence type="ECO:0000313" key="3">
    <source>
        <dbReference type="EMBL" id="KTW32525.1"/>
    </source>
</evidence>
<feature type="region of interest" description="Disordered" evidence="1">
    <location>
        <begin position="186"/>
        <end position="205"/>
    </location>
</feature>
<sequence length="205" mass="24728">MRQSRLIQLSRHIRYARQGISWRVPLHLGCNRIKFPWISNEVFQGSYYERVHNIHIHISYIDLAVSLFWSQHRPLTLFHNLQNDWDKKNSSTHKIFEDELHTSFFTDTNKTHYLNSLLKTHGKIVPQFQSLNVPVSMHPIQHLNEKFSYFLPIENINILFTKPFNDSCVEKQATSVKRKRRLKMNKHKFKKRRDRQRALRKRIGK</sequence>
<evidence type="ECO:0000313" key="4">
    <source>
        <dbReference type="Proteomes" id="UP000053447"/>
    </source>
</evidence>
<dbReference type="Proteomes" id="UP000053447">
    <property type="component" value="Unassembled WGS sequence"/>
</dbReference>
<comment type="caution">
    <text evidence="3">The sequence shown here is derived from an EMBL/GenBank/DDBJ whole genome shotgun (WGS) entry which is preliminary data.</text>
</comment>
<dbReference type="InterPro" id="IPR013177">
    <property type="entry name" value="Ribosomal_mS38_C"/>
</dbReference>
<proteinExistence type="predicted"/>
<dbReference type="eggNOG" id="ENOG502SE4R">
    <property type="taxonomic scope" value="Eukaryota"/>
</dbReference>
<organism evidence="3 4">
    <name type="scientific">Pneumocystis jirovecii (strain RU7)</name>
    <name type="common">Human pneumocystis pneumonia agent</name>
    <dbReference type="NCBI Taxonomy" id="1408657"/>
    <lineage>
        <taxon>Eukaryota</taxon>
        <taxon>Fungi</taxon>
        <taxon>Dikarya</taxon>
        <taxon>Ascomycota</taxon>
        <taxon>Taphrinomycotina</taxon>
        <taxon>Pneumocystomycetes</taxon>
        <taxon>Pneumocystaceae</taxon>
        <taxon>Pneumocystis</taxon>
    </lineage>
</organism>
<feature type="domain" description="Ribosomal protein mS38 C-terminal" evidence="2">
    <location>
        <begin position="172"/>
        <end position="205"/>
    </location>
</feature>
<dbReference type="Pfam" id="PF08213">
    <property type="entry name" value="COX24_C"/>
    <property type="match status" value="1"/>
</dbReference>
<gene>
    <name evidence="3" type="ORF">T551_00010</name>
</gene>
<name>A0A0W4ZVX9_PNEJ7</name>
<dbReference type="GeneID" id="28938532"/>
<dbReference type="VEuPathDB" id="FungiDB:T551_00010"/>
<dbReference type="RefSeq" id="XP_018231217.1">
    <property type="nucleotide sequence ID" value="XM_018372277.1"/>
</dbReference>
<dbReference type="SMART" id="SM01155">
    <property type="entry name" value="DUF1713"/>
    <property type="match status" value="1"/>
</dbReference>
<reference evidence="4" key="1">
    <citation type="journal article" date="2016" name="Nat. Commun.">
        <title>Genome analysis of three Pneumocystis species reveals adaptation mechanisms to life exclusively in mammalian hosts.</title>
        <authorList>
            <person name="Ma L."/>
            <person name="Chen Z."/>
            <person name="Huang D.W."/>
            <person name="Kutty G."/>
            <person name="Ishihara M."/>
            <person name="Wang H."/>
            <person name="Abouelleil A."/>
            <person name="Bishop L."/>
            <person name="Davey E."/>
            <person name="Deng R."/>
            <person name="Deng X."/>
            <person name="Fan L."/>
            <person name="Fantoni G."/>
            <person name="Fitzgerald M."/>
            <person name="Gogineni E."/>
            <person name="Goldberg J.M."/>
            <person name="Handley G."/>
            <person name="Hu X."/>
            <person name="Huber C."/>
            <person name="Jiao X."/>
            <person name="Jones K."/>
            <person name="Levin J.Z."/>
            <person name="Liu Y."/>
            <person name="Macdonald P."/>
            <person name="Melnikov A."/>
            <person name="Raley C."/>
            <person name="Sassi M."/>
            <person name="Sherman B.T."/>
            <person name="Song X."/>
            <person name="Sykes S."/>
            <person name="Tran B."/>
            <person name="Walsh L."/>
            <person name="Xia Y."/>
            <person name="Yang J."/>
            <person name="Young S."/>
            <person name="Zeng Q."/>
            <person name="Zheng X."/>
            <person name="Stephens R."/>
            <person name="Nusbaum C."/>
            <person name="Birren B.W."/>
            <person name="Azadi P."/>
            <person name="Lempicki R.A."/>
            <person name="Cuomo C.A."/>
            <person name="Kovacs J.A."/>
        </authorList>
    </citation>
    <scope>NUCLEOTIDE SEQUENCE [LARGE SCALE GENOMIC DNA]</scope>
    <source>
        <strain evidence="4">RU7</strain>
    </source>
</reference>
<accession>A0A0W4ZVX9</accession>
<dbReference type="AlphaFoldDB" id="A0A0W4ZVX9"/>
<evidence type="ECO:0000256" key="1">
    <source>
        <dbReference type="SAM" id="MobiDB-lite"/>
    </source>
</evidence>
<protein>
    <recommendedName>
        <fullName evidence="2">Ribosomal protein mS38 C-terminal domain-containing protein</fullName>
    </recommendedName>
</protein>
<dbReference type="STRING" id="1408657.A0A0W4ZVX9"/>
<keyword evidence="4" id="KW-1185">Reference proteome</keyword>
<evidence type="ECO:0000259" key="2">
    <source>
        <dbReference type="SMART" id="SM01155"/>
    </source>
</evidence>
<dbReference type="EMBL" id="LFWA01000001">
    <property type="protein sequence ID" value="KTW32525.1"/>
    <property type="molecule type" value="Genomic_DNA"/>
</dbReference>
<dbReference type="CDD" id="cd23699">
    <property type="entry name" value="At5g63150_CTD"/>
    <property type="match status" value="1"/>
</dbReference>